<dbReference type="KEGG" id="amus:LMH87_011207"/>
<evidence type="ECO:0000256" key="1">
    <source>
        <dbReference type="SAM" id="MobiDB-lite"/>
    </source>
</evidence>
<dbReference type="AlphaFoldDB" id="A0A9W8UJR0"/>
<feature type="region of interest" description="Disordered" evidence="1">
    <location>
        <begin position="1"/>
        <end position="65"/>
    </location>
</feature>
<organism evidence="2 3">
    <name type="scientific">Akanthomyces muscarius</name>
    <name type="common">Entomopathogenic fungus</name>
    <name type="synonym">Lecanicillium muscarium</name>
    <dbReference type="NCBI Taxonomy" id="2231603"/>
    <lineage>
        <taxon>Eukaryota</taxon>
        <taxon>Fungi</taxon>
        <taxon>Dikarya</taxon>
        <taxon>Ascomycota</taxon>
        <taxon>Pezizomycotina</taxon>
        <taxon>Sordariomycetes</taxon>
        <taxon>Hypocreomycetidae</taxon>
        <taxon>Hypocreales</taxon>
        <taxon>Cordycipitaceae</taxon>
        <taxon>Akanthomyces</taxon>
    </lineage>
</organism>
<sequence length="97" mass="10803">MTLSPAEENVHGGRQQLNKFSRNNQLARCGSPHLRSQSRENPSQPITVPAKKKRMPSQSQLAPDEVHEANYAALGLDWHRERAEDAHSLVSLPLVSV</sequence>
<feature type="compositionally biased region" description="Polar residues" evidence="1">
    <location>
        <begin position="15"/>
        <end position="26"/>
    </location>
</feature>
<evidence type="ECO:0000313" key="3">
    <source>
        <dbReference type="Proteomes" id="UP001144673"/>
    </source>
</evidence>
<dbReference type="GeneID" id="80898366"/>
<protein>
    <submittedName>
        <fullName evidence="2">Uncharacterized protein</fullName>
    </submittedName>
</protein>
<proteinExistence type="predicted"/>
<gene>
    <name evidence="2" type="ORF">LMH87_011207</name>
</gene>
<reference evidence="2" key="1">
    <citation type="journal article" date="2023" name="Access Microbiol">
        <title>De-novo genome assembly for Akanthomyces muscarius, a biocontrol agent of insect agricultural pests.</title>
        <authorList>
            <person name="Erdos Z."/>
            <person name="Studholme D.J."/>
            <person name="Raymond B."/>
            <person name="Sharma M."/>
        </authorList>
    </citation>
    <scope>NUCLEOTIDE SEQUENCE</scope>
    <source>
        <strain evidence="2">Ve6</strain>
    </source>
</reference>
<dbReference type="RefSeq" id="XP_056052171.1">
    <property type="nucleotide sequence ID" value="XM_056200308.1"/>
</dbReference>
<evidence type="ECO:0000313" key="2">
    <source>
        <dbReference type="EMBL" id="KAJ4150457.1"/>
    </source>
</evidence>
<keyword evidence="3" id="KW-1185">Reference proteome</keyword>
<dbReference type="Proteomes" id="UP001144673">
    <property type="component" value="Chromosome 4"/>
</dbReference>
<comment type="caution">
    <text evidence="2">The sequence shown here is derived from an EMBL/GenBank/DDBJ whole genome shotgun (WGS) entry which is preliminary data.</text>
</comment>
<accession>A0A9W8UJR0</accession>
<dbReference type="EMBL" id="JAJHUN010000009">
    <property type="protein sequence ID" value="KAJ4150457.1"/>
    <property type="molecule type" value="Genomic_DNA"/>
</dbReference>
<name>A0A9W8UJR0_AKAMU</name>